<accession>A0A5A7NAI1</accession>
<reference evidence="3 4" key="1">
    <citation type="submission" date="2019-09" db="EMBL/GenBank/DDBJ databases">
        <title>NBRP : Genome information of microbial organism related human and environment.</title>
        <authorList>
            <person name="Hattori M."/>
            <person name="Oshima K."/>
            <person name="Inaba H."/>
            <person name="Suda W."/>
            <person name="Sakamoto M."/>
            <person name="Iino T."/>
            <person name="Kitahara M."/>
            <person name="Oshida Y."/>
            <person name="Iida T."/>
            <person name="Kudo T."/>
            <person name="Itoh T."/>
            <person name="Ohkuma M."/>
        </authorList>
    </citation>
    <scope>NUCLEOTIDE SEQUENCE [LARGE SCALE GENOMIC DNA]</scope>
    <source>
        <strain evidence="3 4">Q-1</strain>
    </source>
</reference>
<evidence type="ECO:0000256" key="2">
    <source>
        <dbReference type="SAM" id="SignalP"/>
    </source>
</evidence>
<feature type="region of interest" description="Disordered" evidence="1">
    <location>
        <begin position="68"/>
        <end position="110"/>
    </location>
</feature>
<dbReference type="EMBL" id="BKCN01000020">
    <property type="protein sequence ID" value="GER05252.1"/>
    <property type="molecule type" value="Genomic_DNA"/>
</dbReference>
<feature type="compositionally biased region" description="Basic residues" evidence="1">
    <location>
        <begin position="68"/>
        <end position="96"/>
    </location>
</feature>
<evidence type="ECO:0000313" key="3">
    <source>
        <dbReference type="EMBL" id="GER05252.1"/>
    </source>
</evidence>
<protein>
    <submittedName>
        <fullName evidence="3">Uncharacterized protein</fullName>
    </submittedName>
</protein>
<gene>
    <name evidence="3" type="ORF">JCM17846_29340</name>
</gene>
<evidence type="ECO:0000313" key="4">
    <source>
        <dbReference type="Proteomes" id="UP000324996"/>
    </source>
</evidence>
<comment type="caution">
    <text evidence="3">The sequence shown here is derived from an EMBL/GenBank/DDBJ whole genome shotgun (WGS) entry which is preliminary data.</text>
</comment>
<dbReference type="Proteomes" id="UP000324996">
    <property type="component" value="Unassembled WGS sequence"/>
</dbReference>
<keyword evidence="4" id="KW-1185">Reference proteome</keyword>
<sequence length="148" mass="17100">MLNPSILGVALAAALSLPILGPMLGMAQTAAAEPAQQNKGHYNHAASVSTGVQLAGHHRDQVGHKRAYGHQKKAYSHQKKAYRHQKKAYRHKKKAYGRHDDRRFHGVSPYQRDRAHDRYDNRRHDNRRHERRTLYHAPRIVIPGFFYR</sequence>
<dbReference type="RefSeq" id="WP_042086398.1">
    <property type="nucleotide sequence ID" value="NZ_BKCN01000020.1"/>
</dbReference>
<proteinExistence type="predicted"/>
<evidence type="ECO:0000256" key="1">
    <source>
        <dbReference type="SAM" id="MobiDB-lite"/>
    </source>
</evidence>
<feature type="chain" id="PRO_5022756831" evidence="2">
    <location>
        <begin position="28"/>
        <end position="148"/>
    </location>
</feature>
<dbReference type="AlphaFoldDB" id="A0A5A7NAI1"/>
<feature type="signal peptide" evidence="2">
    <location>
        <begin position="1"/>
        <end position="27"/>
    </location>
</feature>
<name>A0A5A7NAI1_9PROT</name>
<keyword evidence="2" id="KW-0732">Signal</keyword>
<organism evidence="3 4">
    <name type="scientific">Iodidimonas nitroreducens</name>
    <dbReference type="NCBI Taxonomy" id="1236968"/>
    <lineage>
        <taxon>Bacteria</taxon>
        <taxon>Pseudomonadati</taxon>
        <taxon>Pseudomonadota</taxon>
        <taxon>Alphaproteobacteria</taxon>
        <taxon>Iodidimonadales</taxon>
        <taxon>Iodidimonadaceae</taxon>
        <taxon>Iodidimonas</taxon>
    </lineage>
</organism>